<keyword evidence="1" id="KW-0472">Membrane</keyword>
<protein>
    <submittedName>
        <fullName evidence="2">Uncharacterized protein</fullName>
    </submittedName>
</protein>
<dbReference type="Proteomes" id="UP000033027">
    <property type="component" value="Segment"/>
</dbReference>
<evidence type="ECO:0000256" key="1">
    <source>
        <dbReference type="SAM" id="Phobius"/>
    </source>
</evidence>
<keyword evidence="1" id="KW-1133">Transmembrane helix</keyword>
<dbReference type="EMBL" id="KP687432">
    <property type="protein sequence ID" value="AKC02581.1"/>
    <property type="molecule type" value="Genomic_DNA"/>
</dbReference>
<dbReference type="RefSeq" id="YP_009782454.1">
    <property type="nucleotide sequence ID" value="NC_047730.1"/>
</dbReference>
<accession>A0A0E3T5F6</accession>
<name>A0A0E3T5F6_9CAUD</name>
<evidence type="ECO:0000313" key="3">
    <source>
        <dbReference type="Proteomes" id="UP000033027"/>
    </source>
</evidence>
<organism evidence="2 3">
    <name type="scientific">Staphylococcus phage IME-SA2</name>
    <dbReference type="NCBI Taxonomy" id="1610831"/>
    <lineage>
        <taxon>Viruses</taxon>
        <taxon>Duplodnaviria</taxon>
        <taxon>Heunggongvirae</taxon>
        <taxon>Uroviricota</taxon>
        <taxon>Caudoviricetes</taxon>
        <taxon>Herelleviridae</taxon>
        <taxon>Twortvirinae</taxon>
        <taxon>Kayvirus</taxon>
        <taxon>Kayvirus G1</taxon>
    </lineage>
</organism>
<feature type="transmembrane region" description="Helical" evidence="1">
    <location>
        <begin position="71"/>
        <end position="91"/>
    </location>
</feature>
<evidence type="ECO:0000313" key="2">
    <source>
        <dbReference type="EMBL" id="AKC02581.1"/>
    </source>
</evidence>
<dbReference type="GeneID" id="54972391"/>
<reference evidence="2 3" key="1">
    <citation type="submission" date="2015-01" db="EMBL/GenBank/DDBJ databases">
        <title>Twort-like Staphylococcus aureus bacteriophage genome termini and adjacent variable region: novel finding identified using high-occurrence read termini (HORT) theory via only HTS data.</title>
        <authorList>
            <person name="Zhang X."/>
            <person name="Kang H."/>
            <person name="Tong Y."/>
        </authorList>
    </citation>
    <scope>NUCLEOTIDE SEQUENCE [LARGE SCALE GENOMIC DNA]</scope>
</reference>
<dbReference type="KEGG" id="vg:54972391"/>
<sequence length="92" mass="10170">MPMDLLTIASVAFIAVVIVDLINDDMSYMLTGTAILINIWAGFYGWFFLLQAGMLLFLLLARKVKDDKESILYSSASLICALGMIINLLSFS</sequence>
<keyword evidence="1" id="KW-0812">Transmembrane</keyword>
<proteinExistence type="predicted"/>
<feature type="transmembrane region" description="Helical" evidence="1">
    <location>
        <begin position="37"/>
        <end position="59"/>
    </location>
</feature>